<protein>
    <submittedName>
        <fullName evidence="4">Enoyl-CoA hydratase</fullName>
    </submittedName>
</protein>
<evidence type="ECO:0000313" key="5">
    <source>
        <dbReference type="Proteomes" id="UP000325827"/>
    </source>
</evidence>
<gene>
    <name evidence="4" type="ORF">F6B43_12470</name>
</gene>
<dbReference type="CDD" id="cd03448">
    <property type="entry name" value="HDE_HSD"/>
    <property type="match status" value="1"/>
</dbReference>
<dbReference type="GO" id="GO:0044594">
    <property type="term" value="F:17-beta-hydroxysteroid dehydrogenase (NAD+) activity"/>
    <property type="evidence" value="ECO:0007669"/>
    <property type="project" value="TreeGrafter"/>
</dbReference>
<evidence type="ECO:0000259" key="2">
    <source>
        <dbReference type="Pfam" id="PF01575"/>
    </source>
</evidence>
<dbReference type="InterPro" id="IPR002539">
    <property type="entry name" value="MaoC-like_dom"/>
</dbReference>
<dbReference type="RefSeq" id="WP_150449238.1">
    <property type="nucleotide sequence ID" value="NZ_VYSA01000002.1"/>
</dbReference>
<dbReference type="GO" id="GO:0006635">
    <property type="term" value="P:fatty acid beta-oxidation"/>
    <property type="evidence" value="ECO:0007669"/>
    <property type="project" value="TreeGrafter"/>
</dbReference>
<dbReference type="AlphaFoldDB" id="A0A5J5J0Z9"/>
<dbReference type="EMBL" id="VYSA01000002">
    <property type="protein sequence ID" value="KAA9108206.1"/>
    <property type="molecule type" value="Genomic_DNA"/>
</dbReference>
<comment type="similarity">
    <text evidence="1">Belongs to the enoyl-CoA hydratase/isomerase family.</text>
</comment>
<comment type="caution">
    <text evidence="4">The sequence shown here is derived from an EMBL/GenBank/DDBJ whole genome shotgun (WGS) entry which is preliminary data.</text>
</comment>
<sequence length="295" mass="31419">MALDVSRLGFRSQPEVVTWTTKESLLYALAVGAGQVDPSAELAFTTENTEGIPQQVIPSFAVVLGFANGMPDVGTYDPTRAVHAEQTLDVEGPIAPEGRAEVTTTITEMWDKDPHAIVWTETELRDIETNRLIARSRTGAFLGGAGGFGGERGPSAAWSPPDRAPDAEVGFVTRPDQALLYRLTGDRNPLHSDPAFAARGGFPRPILHGMCTYGFAARLLVGELCAGDVAAFRGMSGRFARPVFPGDALRLHVWRVEGGASFRVLTDGGDVVIDRGHVELAPVTAPRSVTESAPG</sequence>
<dbReference type="Gene3D" id="3.10.129.10">
    <property type="entry name" value="Hotdog Thioesterase"/>
    <property type="match status" value="1"/>
</dbReference>
<dbReference type="PANTHER" id="PTHR13078:SF56">
    <property type="entry name" value="PEROXISOMAL MULTIFUNCTIONAL ENZYME TYPE 2"/>
    <property type="match status" value="1"/>
</dbReference>
<dbReference type="PANTHER" id="PTHR13078">
    <property type="entry name" value="PEROXISOMAL MULTIFUNCTIONAL ENZYME TYPE 2-RELATED"/>
    <property type="match status" value="1"/>
</dbReference>
<name>A0A5J5J0Z9_9MICO</name>
<dbReference type="InterPro" id="IPR054357">
    <property type="entry name" value="MFE-2_N"/>
</dbReference>
<dbReference type="InterPro" id="IPR029069">
    <property type="entry name" value="HotDog_dom_sf"/>
</dbReference>
<dbReference type="Proteomes" id="UP000325827">
    <property type="component" value="Unassembled WGS sequence"/>
</dbReference>
<evidence type="ECO:0000313" key="4">
    <source>
        <dbReference type="EMBL" id="KAA9108206.1"/>
    </source>
</evidence>
<feature type="domain" description="Peroxisomal multifunctional enzyme type 2-like N-terminal" evidence="3">
    <location>
        <begin position="19"/>
        <end position="144"/>
    </location>
</feature>
<dbReference type="SUPFAM" id="SSF54637">
    <property type="entry name" value="Thioesterase/thiol ester dehydrase-isomerase"/>
    <property type="match status" value="2"/>
</dbReference>
<organism evidence="4 5">
    <name type="scientific">Microbacterium rhizomatis</name>
    <dbReference type="NCBI Taxonomy" id="1631477"/>
    <lineage>
        <taxon>Bacteria</taxon>
        <taxon>Bacillati</taxon>
        <taxon>Actinomycetota</taxon>
        <taxon>Actinomycetes</taxon>
        <taxon>Micrococcales</taxon>
        <taxon>Microbacteriaceae</taxon>
        <taxon>Microbacterium</taxon>
    </lineage>
</organism>
<dbReference type="Pfam" id="PF22622">
    <property type="entry name" value="MFE-2_hydrat-2_N"/>
    <property type="match status" value="1"/>
</dbReference>
<feature type="domain" description="MaoC-like" evidence="2">
    <location>
        <begin position="160"/>
        <end position="263"/>
    </location>
</feature>
<proteinExistence type="inferred from homology"/>
<dbReference type="GO" id="GO:0003857">
    <property type="term" value="F:(3S)-3-hydroxyacyl-CoA dehydrogenase (NAD+) activity"/>
    <property type="evidence" value="ECO:0007669"/>
    <property type="project" value="TreeGrafter"/>
</dbReference>
<dbReference type="OrthoDB" id="5522043at2"/>
<evidence type="ECO:0000256" key="1">
    <source>
        <dbReference type="ARBA" id="ARBA00005254"/>
    </source>
</evidence>
<reference evidence="5" key="1">
    <citation type="submission" date="2019-09" db="EMBL/GenBank/DDBJ databases">
        <title>Mumia zhuanghuii sp. nov. isolated from the intestinal contents of plateau pika (Ochotona curzoniae) in the Qinghai-Tibet plateau of China.</title>
        <authorList>
            <person name="Tian Z."/>
        </authorList>
    </citation>
    <scope>NUCLEOTIDE SEQUENCE [LARGE SCALE GENOMIC DNA]</scope>
    <source>
        <strain evidence="5">JCM 30598</strain>
    </source>
</reference>
<evidence type="ECO:0000259" key="3">
    <source>
        <dbReference type="Pfam" id="PF22622"/>
    </source>
</evidence>
<accession>A0A5J5J0Z9</accession>
<keyword evidence="5" id="KW-1185">Reference proteome</keyword>
<dbReference type="GO" id="GO:0004300">
    <property type="term" value="F:enoyl-CoA hydratase activity"/>
    <property type="evidence" value="ECO:0007669"/>
    <property type="project" value="TreeGrafter"/>
</dbReference>
<dbReference type="Pfam" id="PF01575">
    <property type="entry name" value="MaoC_dehydratas"/>
    <property type="match status" value="1"/>
</dbReference>